<dbReference type="InterPro" id="IPR050374">
    <property type="entry name" value="RRT5_SRSF_SR"/>
</dbReference>
<evidence type="ECO:0000256" key="1">
    <source>
        <dbReference type="ARBA" id="ARBA00022884"/>
    </source>
</evidence>
<evidence type="ECO:0000256" key="3">
    <source>
        <dbReference type="SAM" id="MobiDB-lite"/>
    </source>
</evidence>
<dbReference type="GO" id="GO:0005737">
    <property type="term" value="C:cytoplasm"/>
    <property type="evidence" value="ECO:0007669"/>
    <property type="project" value="TreeGrafter"/>
</dbReference>
<dbReference type="PANTHER" id="PTHR23003">
    <property type="entry name" value="RNA RECOGNITION MOTIF RRM DOMAIN CONTAINING PROTEIN"/>
    <property type="match status" value="1"/>
</dbReference>
<keyword evidence="1 2" id="KW-0694">RNA-binding</keyword>
<proteinExistence type="predicted"/>
<dbReference type="Proteomes" id="UP001153076">
    <property type="component" value="Unassembled WGS sequence"/>
</dbReference>
<dbReference type="PROSITE" id="PS50102">
    <property type="entry name" value="RRM"/>
    <property type="match status" value="1"/>
</dbReference>
<dbReference type="AlphaFoldDB" id="A0A9Q1GWE3"/>
<reference evidence="5" key="1">
    <citation type="submission" date="2022-04" db="EMBL/GenBank/DDBJ databases">
        <title>Carnegiea gigantea Genome sequencing and assembly v2.</title>
        <authorList>
            <person name="Copetti D."/>
            <person name="Sanderson M.J."/>
            <person name="Burquez A."/>
            <person name="Wojciechowski M.F."/>
        </authorList>
    </citation>
    <scope>NUCLEOTIDE SEQUENCE</scope>
    <source>
        <strain evidence="5">SGP5-SGP5p</strain>
        <tissue evidence="5">Aerial part</tissue>
    </source>
</reference>
<dbReference type="GO" id="GO:1990904">
    <property type="term" value="C:ribonucleoprotein complex"/>
    <property type="evidence" value="ECO:0007669"/>
    <property type="project" value="TreeGrafter"/>
</dbReference>
<dbReference type="SMART" id="SM00360">
    <property type="entry name" value="RRM"/>
    <property type="match status" value="1"/>
</dbReference>
<evidence type="ECO:0000313" key="6">
    <source>
        <dbReference type="Proteomes" id="UP001153076"/>
    </source>
</evidence>
<dbReference type="GO" id="GO:0005634">
    <property type="term" value="C:nucleus"/>
    <property type="evidence" value="ECO:0007669"/>
    <property type="project" value="TreeGrafter"/>
</dbReference>
<dbReference type="CDD" id="cd00590">
    <property type="entry name" value="RRM_SF"/>
    <property type="match status" value="1"/>
</dbReference>
<dbReference type="PANTHER" id="PTHR23003:SF57">
    <property type="entry name" value="RNA-BINDING (RRM_RBD_RNP MOTIFS) FAMILY PROTEIN-RELATED"/>
    <property type="match status" value="1"/>
</dbReference>
<dbReference type="GO" id="GO:0003729">
    <property type="term" value="F:mRNA binding"/>
    <property type="evidence" value="ECO:0007669"/>
    <property type="project" value="TreeGrafter"/>
</dbReference>
<feature type="region of interest" description="Disordered" evidence="3">
    <location>
        <begin position="57"/>
        <end position="78"/>
    </location>
</feature>
<gene>
    <name evidence="5" type="ORF">Cgig2_021898</name>
</gene>
<accession>A0A9Q1GWE3</accession>
<name>A0A9Q1GWE3_9CARY</name>
<protein>
    <recommendedName>
        <fullName evidence="4">RRM domain-containing protein</fullName>
    </recommendedName>
</protein>
<feature type="compositionally biased region" description="Basic and acidic residues" evidence="3">
    <location>
        <begin position="264"/>
        <end position="276"/>
    </location>
</feature>
<feature type="compositionally biased region" description="Polar residues" evidence="3">
    <location>
        <begin position="288"/>
        <end position="301"/>
    </location>
</feature>
<dbReference type="Pfam" id="PF00076">
    <property type="entry name" value="RRM_1"/>
    <property type="match status" value="1"/>
</dbReference>
<feature type="region of interest" description="Disordered" evidence="3">
    <location>
        <begin position="235"/>
        <end position="301"/>
    </location>
</feature>
<sequence>MAAFDRAKEVISIMRELRGLLSKLLPLLASSSDAHQKMSRASGFSGSSRFVHGRIHGDRHKKHTSIREPLPNRDPIPETLGNTPKVYSIFVASLPTDLSIANFKDLFSSCGEIVDAYIPNNFGENMAEEYGFIRYANIQEGLQAIELLNGKSIGDCKLHVMWARYQKRLPVRGRTGSSFTRKKIVWKWIPRANNVPNYLSLSPYKQVLLSNPNGNGFEGQKSANEVVEEGVHFPSQQLPSWGSSLKGDEEMDSSQCPFDSPLEMELRHHEKSERGKLSSKGKKRINKSPKSVQCSPTLLKL</sequence>
<dbReference type="SUPFAM" id="SSF54928">
    <property type="entry name" value="RNA-binding domain, RBD"/>
    <property type="match status" value="1"/>
</dbReference>
<feature type="domain" description="RRM" evidence="4">
    <location>
        <begin position="87"/>
        <end position="165"/>
    </location>
</feature>
<evidence type="ECO:0000256" key="2">
    <source>
        <dbReference type="PROSITE-ProRule" id="PRU00176"/>
    </source>
</evidence>
<evidence type="ECO:0000313" key="5">
    <source>
        <dbReference type="EMBL" id="KAJ8426345.1"/>
    </source>
</evidence>
<keyword evidence="6" id="KW-1185">Reference proteome</keyword>
<evidence type="ECO:0000259" key="4">
    <source>
        <dbReference type="PROSITE" id="PS50102"/>
    </source>
</evidence>
<comment type="caution">
    <text evidence="5">The sequence shown here is derived from an EMBL/GenBank/DDBJ whole genome shotgun (WGS) entry which is preliminary data.</text>
</comment>
<dbReference type="InterPro" id="IPR012677">
    <property type="entry name" value="Nucleotide-bd_a/b_plait_sf"/>
</dbReference>
<dbReference type="EMBL" id="JAKOGI010001308">
    <property type="protein sequence ID" value="KAJ8426345.1"/>
    <property type="molecule type" value="Genomic_DNA"/>
</dbReference>
<feature type="compositionally biased region" description="Basic residues" evidence="3">
    <location>
        <begin position="277"/>
        <end position="287"/>
    </location>
</feature>
<dbReference type="InterPro" id="IPR000504">
    <property type="entry name" value="RRM_dom"/>
</dbReference>
<dbReference type="InterPro" id="IPR035979">
    <property type="entry name" value="RBD_domain_sf"/>
</dbReference>
<organism evidence="5 6">
    <name type="scientific">Carnegiea gigantea</name>
    <dbReference type="NCBI Taxonomy" id="171969"/>
    <lineage>
        <taxon>Eukaryota</taxon>
        <taxon>Viridiplantae</taxon>
        <taxon>Streptophyta</taxon>
        <taxon>Embryophyta</taxon>
        <taxon>Tracheophyta</taxon>
        <taxon>Spermatophyta</taxon>
        <taxon>Magnoliopsida</taxon>
        <taxon>eudicotyledons</taxon>
        <taxon>Gunneridae</taxon>
        <taxon>Pentapetalae</taxon>
        <taxon>Caryophyllales</taxon>
        <taxon>Cactineae</taxon>
        <taxon>Cactaceae</taxon>
        <taxon>Cactoideae</taxon>
        <taxon>Echinocereeae</taxon>
        <taxon>Carnegiea</taxon>
    </lineage>
</organism>
<dbReference type="Gene3D" id="3.30.70.330">
    <property type="match status" value="1"/>
</dbReference>
<dbReference type="OrthoDB" id="988427at2759"/>